<feature type="transmembrane region" description="Helical" evidence="7">
    <location>
        <begin position="134"/>
        <end position="154"/>
    </location>
</feature>
<evidence type="ECO:0000256" key="6">
    <source>
        <dbReference type="ARBA" id="ARBA00023136"/>
    </source>
</evidence>
<name>A0AAW3EQ55_BURGA</name>
<feature type="domain" description="ABC transmembrane type-1" evidence="8">
    <location>
        <begin position="97"/>
        <end position="311"/>
    </location>
</feature>
<dbReference type="GO" id="GO:0055085">
    <property type="term" value="P:transmembrane transport"/>
    <property type="evidence" value="ECO:0007669"/>
    <property type="project" value="InterPro"/>
</dbReference>
<evidence type="ECO:0000256" key="7">
    <source>
        <dbReference type="RuleBase" id="RU363032"/>
    </source>
</evidence>
<evidence type="ECO:0000313" key="9">
    <source>
        <dbReference type="EMBL" id="KGC09271.1"/>
    </source>
</evidence>
<evidence type="ECO:0000259" key="8">
    <source>
        <dbReference type="PROSITE" id="PS50928"/>
    </source>
</evidence>
<keyword evidence="6 7" id="KW-0472">Membrane</keyword>
<dbReference type="KEGG" id="bgo:BM43_3415"/>
<dbReference type="InterPro" id="IPR035906">
    <property type="entry name" value="MetI-like_sf"/>
</dbReference>
<evidence type="ECO:0000256" key="1">
    <source>
        <dbReference type="ARBA" id="ARBA00004651"/>
    </source>
</evidence>
<dbReference type="SUPFAM" id="SSF161098">
    <property type="entry name" value="MetI-like"/>
    <property type="match status" value="1"/>
</dbReference>
<dbReference type="GO" id="GO:0005886">
    <property type="term" value="C:plasma membrane"/>
    <property type="evidence" value="ECO:0007669"/>
    <property type="project" value="UniProtKB-SubCell"/>
</dbReference>
<dbReference type="Proteomes" id="UP000029590">
    <property type="component" value="Unassembled WGS sequence"/>
</dbReference>
<feature type="transmembrane region" description="Helical" evidence="7">
    <location>
        <begin position="184"/>
        <end position="206"/>
    </location>
</feature>
<comment type="caution">
    <text evidence="9">The sequence shown here is derived from an EMBL/GenBank/DDBJ whole genome shotgun (WGS) entry which is preliminary data.</text>
</comment>
<feature type="transmembrane region" description="Helical" evidence="7">
    <location>
        <begin position="293"/>
        <end position="312"/>
    </location>
</feature>
<feature type="transmembrane region" description="Helical" evidence="7">
    <location>
        <begin position="242"/>
        <end position="264"/>
    </location>
</feature>
<dbReference type="PANTHER" id="PTHR43005">
    <property type="entry name" value="BLR7065 PROTEIN"/>
    <property type="match status" value="1"/>
</dbReference>
<proteinExistence type="inferred from homology"/>
<keyword evidence="3" id="KW-1003">Cell membrane</keyword>
<feature type="transmembrane region" description="Helical" evidence="7">
    <location>
        <begin position="37"/>
        <end position="59"/>
    </location>
</feature>
<dbReference type="InterPro" id="IPR000515">
    <property type="entry name" value="MetI-like"/>
</dbReference>
<comment type="similarity">
    <text evidence="7">Belongs to the binding-protein-dependent transport system permease family.</text>
</comment>
<dbReference type="EMBL" id="JPGG01000018">
    <property type="protein sequence ID" value="KGC09271.1"/>
    <property type="molecule type" value="Genomic_DNA"/>
</dbReference>
<dbReference type="CDD" id="cd06261">
    <property type="entry name" value="TM_PBP2"/>
    <property type="match status" value="1"/>
</dbReference>
<evidence type="ECO:0000256" key="4">
    <source>
        <dbReference type="ARBA" id="ARBA00022692"/>
    </source>
</evidence>
<organism evidence="9 10">
    <name type="scientific">Burkholderia gladioli</name>
    <name type="common">Pseudomonas marginata</name>
    <name type="synonym">Phytomonas marginata</name>
    <dbReference type="NCBI Taxonomy" id="28095"/>
    <lineage>
        <taxon>Bacteria</taxon>
        <taxon>Pseudomonadati</taxon>
        <taxon>Pseudomonadota</taxon>
        <taxon>Betaproteobacteria</taxon>
        <taxon>Burkholderiales</taxon>
        <taxon>Burkholderiaceae</taxon>
        <taxon>Burkholderia</taxon>
    </lineage>
</organism>
<accession>A0AAW3EQ55</accession>
<protein>
    <submittedName>
        <fullName evidence="9">Binding--dependent transport system inner membrane component family protein</fullName>
    </submittedName>
</protein>
<evidence type="ECO:0000256" key="5">
    <source>
        <dbReference type="ARBA" id="ARBA00022989"/>
    </source>
</evidence>
<dbReference type="Gene3D" id="1.10.3720.10">
    <property type="entry name" value="MetI-like"/>
    <property type="match status" value="1"/>
</dbReference>
<reference evidence="9 10" key="1">
    <citation type="submission" date="2014-04" db="EMBL/GenBank/DDBJ databases">
        <authorList>
            <person name="Bishop-Lilly K.A."/>
            <person name="Broomall S.M."/>
            <person name="Chain P.S."/>
            <person name="Chertkov O."/>
            <person name="Coyne S.R."/>
            <person name="Daligault H.E."/>
            <person name="Davenport K.W."/>
            <person name="Erkkila T."/>
            <person name="Frey K.G."/>
            <person name="Gibbons H.S."/>
            <person name="Gu W."/>
            <person name="Jaissle J."/>
            <person name="Johnson S.L."/>
            <person name="Koroleva G.I."/>
            <person name="Ladner J.T."/>
            <person name="Lo C.-C."/>
            <person name="Minogue T.D."/>
            <person name="Munk C."/>
            <person name="Palacios G.F."/>
            <person name="Redden C.L."/>
            <person name="Rosenzweig C.N."/>
            <person name="Scholz M.B."/>
            <person name="Teshima H."/>
            <person name="Xu Y."/>
        </authorList>
    </citation>
    <scope>NUCLEOTIDE SEQUENCE [LARGE SCALE GENOMIC DNA]</scope>
    <source>
        <strain evidence="10">gladioli</strain>
    </source>
</reference>
<gene>
    <name evidence="9" type="ORF">DM48_5501</name>
</gene>
<evidence type="ECO:0000313" key="10">
    <source>
        <dbReference type="Proteomes" id="UP000029590"/>
    </source>
</evidence>
<keyword evidence="4 7" id="KW-0812">Transmembrane</keyword>
<dbReference type="Pfam" id="PF00528">
    <property type="entry name" value="BPD_transp_1"/>
    <property type="match status" value="1"/>
</dbReference>
<dbReference type="AlphaFoldDB" id="A0AAW3EQ55"/>
<dbReference type="PANTHER" id="PTHR43005:SF1">
    <property type="entry name" value="SPERMIDINE_PUTRESCINE TRANSPORT SYSTEM PERMEASE PROTEIN"/>
    <property type="match status" value="1"/>
</dbReference>
<dbReference type="PROSITE" id="PS50928">
    <property type="entry name" value="ABC_TM1"/>
    <property type="match status" value="1"/>
</dbReference>
<evidence type="ECO:0000256" key="2">
    <source>
        <dbReference type="ARBA" id="ARBA00022448"/>
    </source>
</evidence>
<sequence>MRSDTDARAAGLASGEAVLTRRAPVKRRGGRAMPRSTLPWLLIVPSLLLALLIISYPVFNIVYQSLHEVSRFGTVRGFSGLDNFRAVFADPVFIGSLWRTVYWTACVVGGTVLISVPVALVLNQDFHGRGLARTIVMLPWSVSLTMTAVVWRWAFNDDYGMVNVTLQRLHLIGAPLHWLATPGLAFTAEILVGILVSIPFTVTILLGGLSSIPADIYEAAQIDGAGAWQRFRRLTLPLLRPFINMAILLNVIYVFNSFPIIWVMTQGGPDESTHILVTYLYELGFRLGHPGQAAAVSLIMLAILLLFSMIYLRIQPKHEEVA</sequence>
<keyword evidence="5 7" id="KW-1133">Transmembrane helix</keyword>
<feature type="transmembrane region" description="Helical" evidence="7">
    <location>
        <begin position="101"/>
        <end position="122"/>
    </location>
</feature>
<evidence type="ECO:0000256" key="3">
    <source>
        <dbReference type="ARBA" id="ARBA00022475"/>
    </source>
</evidence>
<comment type="subcellular location">
    <subcellularLocation>
        <location evidence="1 7">Cell membrane</location>
        <topology evidence="1 7">Multi-pass membrane protein</topology>
    </subcellularLocation>
</comment>
<keyword evidence="2 7" id="KW-0813">Transport</keyword>